<protein>
    <submittedName>
        <fullName evidence="8">MFS transporter</fullName>
    </submittedName>
</protein>
<evidence type="ECO:0000256" key="6">
    <source>
        <dbReference type="SAM" id="Phobius"/>
    </source>
</evidence>
<keyword evidence="4 6" id="KW-1133">Transmembrane helix</keyword>
<proteinExistence type="predicted"/>
<dbReference type="SUPFAM" id="SSF103473">
    <property type="entry name" value="MFS general substrate transporter"/>
    <property type="match status" value="1"/>
</dbReference>
<feature type="transmembrane region" description="Helical" evidence="6">
    <location>
        <begin position="293"/>
        <end position="311"/>
    </location>
</feature>
<feature type="transmembrane region" description="Helical" evidence="6">
    <location>
        <begin position="223"/>
        <end position="239"/>
    </location>
</feature>
<dbReference type="GO" id="GO:0022857">
    <property type="term" value="F:transmembrane transporter activity"/>
    <property type="evidence" value="ECO:0007669"/>
    <property type="project" value="InterPro"/>
</dbReference>
<keyword evidence="2" id="KW-0813">Transport</keyword>
<keyword evidence="9" id="KW-1185">Reference proteome</keyword>
<feature type="transmembrane region" description="Helical" evidence="6">
    <location>
        <begin position="44"/>
        <end position="67"/>
    </location>
</feature>
<feature type="transmembrane region" description="Helical" evidence="6">
    <location>
        <begin position="16"/>
        <end position="38"/>
    </location>
</feature>
<dbReference type="RefSeq" id="WP_126796547.1">
    <property type="nucleotide sequence ID" value="NZ_CP060720.1"/>
</dbReference>
<name>A0A430ANI0_9ENTE</name>
<dbReference type="Proteomes" id="UP000288028">
    <property type="component" value="Unassembled WGS sequence"/>
</dbReference>
<evidence type="ECO:0000313" key="8">
    <source>
        <dbReference type="EMBL" id="RSU09616.1"/>
    </source>
</evidence>
<evidence type="ECO:0000256" key="1">
    <source>
        <dbReference type="ARBA" id="ARBA00004651"/>
    </source>
</evidence>
<feature type="transmembrane region" description="Helical" evidence="6">
    <location>
        <begin position="323"/>
        <end position="342"/>
    </location>
</feature>
<feature type="transmembrane region" description="Helical" evidence="6">
    <location>
        <begin position="426"/>
        <end position="448"/>
    </location>
</feature>
<comment type="subcellular location">
    <subcellularLocation>
        <location evidence="1">Cell membrane</location>
        <topology evidence="1">Multi-pass membrane protein</topology>
    </subcellularLocation>
</comment>
<feature type="transmembrane region" description="Helical" evidence="6">
    <location>
        <begin position="259"/>
        <end position="281"/>
    </location>
</feature>
<dbReference type="PRINTS" id="PR01036">
    <property type="entry name" value="TCRTETB"/>
</dbReference>
<evidence type="ECO:0000256" key="4">
    <source>
        <dbReference type="ARBA" id="ARBA00022989"/>
    </source>
</evidence>
<sequence>MNEETVEKDVKKVMPMIMLIFVLAGTLQEAINICAPIISEDLQIPSSSVSMISAVAMLTMGVSYIVYTSLSDFISIKKLLIIGIAISTVGSIGGFIFSHSFILVIIFRAIQMAGGTSASALLILTATKYLNEETRMKYYGYNTACFSGGQMLGILLGGGFGAYIGWKYLFVIPVFSILTIPLILKYLPDDSKQEKQKIDFLGIGLMSALSLFISLYFNMLKPSLLIISLVIAVTFLVYISKNNHAFITIDFFKNTKYMLVILVVLLTYLPQGSYSFLFSFMASQVHHVEPTKISLLILPSYLISMIIGIFGGKITQKLGVTKVLILGMGSMALGILIGSIFIEKHIMVLLIMSCLFNGGFAVLYTPIMTLVINSLPETMRGTGLGFFNLCIKITSSTGLVITGKLLASQKLHDMSIIQSVSSNNMIYSNILLMFLVTITVSLIAVNMVKKSL</sequence>
<feature type="transmembrane region" description="Helical" evidence="6">
    <location>
        <begin position="168"/>
        <end position="187"/>
    </location>
</feature>
<organism evidence="8 9">
    <name type="scientific">Vagococcus carniphilus</name>
    <dbReference type="NCBI Taxonomy" id="218144"/>
    <lineage>
        <taxon>Bacteria</taxon>
        <taxon>Bacillati</taxon>
        <taxon>Bacillota</taxon>
        <taxon>Bacilli</taxon>
        <taxon>Lactobacillales</taxon>
        <taxon>Enterococcaceae</taxon>
        <taxon>Vagococcus</taxon>
    </lineage>
</organism>
<dbReference type="InterPro" id="IPR011701">
    <property type="entry name" value="MFS"/>
</dbReference>
<gene>
    <name evidence="8" type="ORF">CBF28_14795</name>
</gene>
<feature type="domain" description="Major facilitator superfamily (MFS) profile" evidence="7">
    <location>
        <begin position="13"/>
        <end position="452"/>
    </location>
</feature>
<accession>A0A430ANI0</accession>
<evidence type="ECO:0000259" key="7">
    <source>
        <dbReference type="PROSITE" id="PS50850"/>
    </source>
</evidence>
<dbReference type="OrthoDB" id="2081604at2"/>
<dbReference type="PANTHER" id="PTHR42718">
    <property type="entry name" value="MAJOR FACILITATOR SUPERFAMILY MULTIDRUG TRANSPORTER MFSC"/>
    <property type="match status" value="1"/>
</dbReference>
<keyword evidence="5 6" id="KW-0472">Membrane</keyword>
<dbReference type="GO" id="GO:0005886">
    <property type="term" value="C:plasma membrane"/>
    <property type="evidence" value="ECO:0007669"/>
    <property type="project" value="UniProtKB-SubCell"/>
</dbReference>
<reference evidence="8 9" key="1">
    <citation type="submission" date="2017-05" db="EMBL/GenBank/DDBJ databases">
        <title>Vagococcus spp. assemblies.</title>
        <authorList>
            <person name="Gulvik C.A."/>
        </authorList>
    </citation>
    <scope>NUCLEOTIDE SEQUENCE [LARGE SCALE GENOMIC DNA]</scope>
    <source>
        <strain evidence="8 9">SS1714</strain>
    </source>
</reference>
<dbReference type="EMBL" id="NGKB01000023">
    <property type="protein sequence ID" value="RSU09616.1"/>
    <property type="molecule type" value="Genomic_DNA"/>
</dbReference>
<feature type="transmembrane region" description="Helical" evidence="6">
    <location>
        <begin position="348"/>
        <end position="372"/>
    </location>
</feature>
<dbReference type="GeneID" id="95581581"/>
<feature type="transmembrane region" description="Helical" evidence="6">
    <location>
        <begin position="384"/>
        <end position="406"/>
    </location>
</feature>
<dbReference type="InterPro" id="IPR020846">
    <property type="entry name" value="MFS_dom"/>
</dbReference>
<evidence type="ECO:0000256" key="2">
    <source>
        <dbReference type="ARBA" id="ARBA00022448"/>
    </source>
</evidence>
<evidence type="ECO:0000256" key="5">
    <source>
        <dbReference type="ARBA" id="ARBA00023136"/>
    </source>
</evidence>
<feature type="transmembrane region" description="Helical" evidence="6">
    <location>
        <begin position="199"/>
        <end position="217"/>
    </location>
</feature>
<dbReference type="Gene3D" id="1.20.1250.20">
    <property type="entry name" value="MFS general substrate transporter like domains"/>
    <property type="match status" value="1"/>
</dbReference>
<keyword evidence="3 6" id="KW-0812">Transmembrane</keyword>
<dbReference type="InterPro" id="IPR036259">
    <property type="entry name" value="MFS_trans_sf"/>
</dbReference>
<feature type="transmembrane region" description="Helical" evidence="6">
    <location>
        <begin position="138"/>
        <end position="162"/>
    </location>
</feature>
<feature type="transmembrane region" description="Helical" evidence="6">
    <location>
        <begin position="103"/>
        <end position="126"/>
    </location>
</feature>
<evidence type="ECO:0000256" key="3">
    <source>
        <dbReference type="ARBA" id="ARBA00022692"/>
    </source>
</evidence>
<evidence type="ECO:0000313" key="9">
    <source>
        <dbReference type="Proteomes" id="UP000288028"/>
    </source>
</evidence>
<feature type="transmembrane region" description="Helical" evidence="6">
    <location>
        <begin position="79"/>
        <end position="97"/>
    </location>
</feature>
<dbReference type="PROSITE" id="PS50850">
    <property type="entry name" value="MFS"/>
    <property type="match status" value="1"/>
</dbReference>
<dbReference type="AlphaFoldDB" id="A0A430ANI0"/>
<dbReference type="Gene3D" id="1.20.1720.10">
    <property type="entry name" value="Multidrug resistance protein D"/>
    <property type="match status" value="1"/>
</dbReference>
<comment type="caution">
    <text evidence="8">The sequence shown here is derived from an EMBL/GenBank/DDBJ whole genome shotgun (WGS) entry which is preliminary data.</text>
</comment>
<dbReference type="PANTHER" id="PTHR42718:SF9">
    <property type="entry name" value="MAJOR FACILITATOR SUPERFAMILY MULTIDRUG TRANSPORTER MFSC"/>
    <property type="match status" value="1"/>
</dbReference>
<dbReference type="Pfam" id="PF07690">
    <property type="entry name" value="MFS_1"/>
    <property type="match status" value="1"/>
</dbReference>